<dbReference type="Proteomes" id="UP000887222">
    <property type="component" value="Unassembled WGS sequence"/>
</dbReference>
<feature type="domain" description="Rad50/SbcC-type AAA" evidence="2">
    <location>
        <begin position="5"/>
        <end position="311"/>
    </location>
</feature>
<organism evidence="3 4">
    <name type="scientific">Noviherbaspirillum aridicola</name>
    <dbReference type="NCBI Taxonomy" id="2849687"/>
    <lineage>
        <taxon>Bacteria</taxon>
        <taxon>Pseudomonadati</taxon>
        <taxon>Pseudomonadota</taxon>
        <taxon>Betaproteobacteria</taxon>
        <taxon>Burkholderiales</taxon>
        <taxon>Oxalobacteraceae</taxon>
        <taxon>Noviherbaspirillum</taxon>
    </lineage>
</organism>
<name>A0ABQ4PZA8_9BURK</name>
<evidence type="ECO:0000256" key="1">
    <source>
        <dbReference type="SAM" id="Coils"/>
    </source>
</evidence>
<dbReference type="CDD" id="cd00267">
    <property type="entry name" value="ABC_ATPase"/>
    <property type="match status" value="1"/>
</dbReference>
<gene>
    <name evidence="3" type="ORF">NCCP691_02370</name>
</gene>
<feature type="coiled-coil region" evidence="1">
    <location>
        <begin position="350"/>
        <end position="381"/>
    </location>
</feature>
<feature type="coiled-coil region" evidence="1">
    <location>
        <begin position="506"/>
        <end position="595"/>
    </location>
</feature>
<dbReference type="InterPro" id="IPR027417">
    <property type="entry name" value="P-loop_NTPase"/>
</dbReference>
<evidence type="ECO:0000313" key="4">
    <source>
        <dbReference type="Proteomes" id="UP000887222"/>
    </source>
</evidence>
<proteinExistence type="predicted"/>
<dbReference type="EMBL" id="BPMK01000001">
    <property type="protein sequence ID" value="GIZ50223.1"/>
    <property type="molecule type" value="Genomic_DNA"/>
</dbReference>
<comment type="caution">
    <text evidence="3">The sequence shown here is derived from an EMBL/GenBank/DDBJ whole genome shotgun (WGS) entry which is preliminary data.</text>
</comment>
<evidence type="ECO:0000259" key="2">
    <source>
        <dbReference type="Pfam" id="PF13476"/>
    </source>
</evidence>
<dbReference type="PANTHER" id="PTHR41259:SF1">
    <property type="entry name" value="DOUBLE-STRAND BREAK REPAIR RAD50 ATPASE, PUTATIVE-RELATED"/>
    <property type="match status" value="1"/>
</dbReference>
<dbReference type="InterPro" id="IPR038729">
    <property type="entry name" value="Rad50/SbcC_AAA"/>
</dbReference>
<keyword evidence="4" id="KW-1185">Reference proteome</keyword>
<dbReference type="PANTHER" id="PTHR41259">
    <property type="entry name" value="DOUBLE-STRAND BREAK REPAIR RAD50 ATPASE, PUTATIVE-RELATED"/>
    <property type="match status" value="1"/>
</dbReference>
<protein>
    <submittedName>
        <fullName evidence="3">GTP-binding protein</fullName>
    </submittedName>
</protein>
<feature type="coiled-coil region" evidence="1">
    <location>
        <begin position="619"/>
        <end position="726"/>
    </location>
</feature>
<evidence type="ECO:0000313" key="3">
    <source>
        <dbReference type="EMBL" id="GIZ50223.1"/>
    </source>
</evidence>
<dbReference type="Gene3D" id="3.40.50.300">
    <property type="entry name" value="P-loop containing nucleotide triphosphate hydrolases"/>
    <property type="match status" value="2"/>
</dbReference>
<accession>A0ABQ4PZA8</accession>
<feature type="coiled-coil region" evidence="1">
    <location>
        <begin position="221"/>
        <end position="326"/>
    </location>
</feature>
<keyword evidence="1" id="KW-0175">Coiled coil</keyword>
<dbReference type="RefSeq" id="WP_220806401.1">
    <property type="nucleotide sequence ID" value="NZ_BPMK01000001.1"/>
</dbReference>
<dbReference type="Pfam" id="PF13476">
    <property type="entry name" value="AAA_23"/>
    <property type="match status" value="1"/>
</dbReference>
<dbReference type="SUPFAM" id="SSF52540">
    <property type="entry name" value="P-loop containing nucleoside triphosphate hydrolases"/>
    <property type="match status" value="1"/>
</dbReference>
<sequence length="882" mass="96239">MKLRRIVIEDFRKFSGRLEIDGLQDGINIFTGPNEAGKTSIASAIRAVFLERYRSKSMAGAVPWQSPAARPQVLVEFETGGRSYRLRKRFIKGQECELLVDGGLQKFQGDGAEEALSSLLRFSMPARGASTPEHGGIPGLLWIAQGQGHDLASPAGHAAAHLRQALSELAGGQVEQGEDVLIASVQKEMHKLLTPRNAQPTGEYAQAEADWQAACERLQTLEKLQGAFAADAERLARMQEECDQAARRRQWEVLAARAEQARRKLAALHAARELLAQLERLHAANRERSRLLQEREQQAQQDMAALDTLEQNRAAVQQSAEALLARCRELAQAEEQSLAALGQARAAAQAAMAAAQARQLREQRALEQEQLERRRQALQATQQLRAQLATATAAAAASAIGADGLRTLRALDAEVATLQAKMEATCTRIEYRLSPQATLMLGDAPLSGSGHRLLEHDATLLIPGVGELRIIPGASEASGLASALRDRLAKRDALLRQLGIASLAEGEARLAEHQALRREIESLEKQQRIHAPEGVQALADAIAAGEARLQALQARIDALPAAETACDPAAANEAVTAAETRHRAYQQQARAARDEQLALSARAASLAEDLQSRRQRLDTDEARERRAAAQRELAEALAQDGLLAAQVQEIRNEAAQLAADVDEDEADSLMRAADNQRQAHARLQSEIVALRARLEQQGATGLGEQLAEASAQAEQLGRRRAELAHRARGLARLHAVLIEERDKAVQKLQAPLVSRMEHYFRKLFPQAGLALGEQLTLSSLLRDGTAAEPEQLSFGTREQIGLLGRFAYADLLREAGMPTLLILDDAVVHTDAERRARIKRALRDAARRHQVLIFTCHPEDWDDMPELARDIRTLGAGCGESA</sequence>
<reference evidence="3 4" key="1">
    <citation type="journal article" date="2022" name="Int. J. Syst. Evol. Microbiol.">
        <title>Noviherbaspirillum aridicola sp. nov., isolated from an arid soil in Pakistan.</title>
        <authorList>
            <person name="Khan I.U."/>
            <person name="Saqib M."/>
            <person name="Amin A."/>
            <person name="Hussain F."/>
            <person name="Li L."/>
            <person name="Liu Y.H."/>
            <person name="Fang B.Z."/>
            <person name="Ahmed I."/>
            <person name="Li W.J."/>
        </authorList>
    </citation>
    <scope>NUCLEOTIDE SEQUENCE [LARGE SCALE GENOMIC DNA]</scope>
    <source>
        <strain evidence="3 4">NCCP-691</strain>
    </source>
</reference>